<feature type="transmembrane region" description="Helical" evidence="1">
    <location>
        <begin position="35"/>
        <end position="54"/>
    </location>
</feature>
<keyword evidence="1" id="KW-1133">Transmembrane helix</keyword>
<dbReference type="RefSeq" id="WP_386162016.1">
    <property type="nucleotide sequence ID" value="NZ_JBHMBS010000028.1"/>
</dbReference>
<dbReference type="Proteomes" id="UP001589610">
    <property type="component" value="Unassembled WGS sequence"/>
</dbReference>
<sequence>MGRGALVGLVVGIAQAAMWAASPRWDGHSGVRGPYSLWMTLAIFVVGLAVAALVRARRRSLVAVAGGIVTLALGQALWRIVPETTFYGFDRSLLGGVHLVAAVAGFAVVAWVVAVPRRWSGIAALGVLAAVCGLAVPLEEPARRWHLARAFEWLGVPLVVPDIAGHRLLWVEAPIVGGRGEPAIMLDYRRAGAEMVGDSRPNVQVIVRRAAAATAEEACATPYHAQSWEGGAGSCRAASGDRWVRHGREGRVAVFTHGGGALVEFESHGAEEKVLLAAARTIRPIAAETLAERVTPVR</sequence>
<evidence type="ECO:0000256" key="1">
    <source>
        <dbReference type="SAM" id="Phobius"/>
    </source>
</evidence>
<keyword evidence="3" id="KW-1185">Reference proteome</keyword>
<feature type="transmembrane region" description="Helical" evidence="1">
    <location>
        <begin position="121"/>
        <end position="138"/>
    </location>
</feature>
<proteinExistence type="predicted"/>
<accession>A0ABV5TPA5</accession>
<dbReference type="EMBL" id="JBHMBS010000028">
    <property type="protein sequence ID" value="MFB9680963.1"/>
    <property type="molecule type" value="Genomic_DNA"/>
</dbReference>
<feature type="transmembrane region" description="Helical" evidence="1">
    <location>
        <begin position="93"/>
        <end position="114"/>
    </location>
</feature>
<evidence type="ECO:0000313" key="3">
    <source>
        <dbReference type="Proteomes" id="UP001589610"/>
    </source>
</evidence>
<gene>
    <name evidence="2" type="ORF">ACFFRH_36275</name>
</gene>
<name>A0ABV5TPA5_9ACTN</name>
<evidence type="ECO:0008006" key="4">
    <source>
        <dbReference type="Google" id="ProtNLM"/>
    </source>
</evidence>
<feature type="transmembrane region" description="Helical" evidence="1">
    <location>
        <begin position="61"/>
        <end position="81"/>
    </location>
</feature>
<reference evidence="2 3" key="1">
    <citation type="submission" date="2024-09" db="EMBL/GenBank/DDBJ databases">
        <authorList>
            <person name="Sun Q."/>
            <person name="Mori K."/>
        </authorList>
    </citation>
    <scope>NUCLEOTIDE SEQUENCE [LARGE SCALE GENOMIC DNA]</scope>
    <source>
        <strain evidence="2 3">JCM 3028</strain>
    </source>
</reference>
<keyword evidence="1" id="KW-0812">Transmembrane</keyword>
<protein>
    <recommendedName>
        <fullName evidence="4">DUF998 domain-containing protein</fullName>
    </recommendedName>
</protein>
<keyword evidence="1" id="KW-0472">Membrane</keyword>
<comment type="caution">
    <text evidence="2">The sequence shown here is derived from an EMBL/GenBank/DDBJ whole genome shotgun (WGS) entry which is preliminary data.</text>
</comment>
<organism evidence="2 3">
    <name type="scientific">Streptosporangium vulgare</name>
    <dbReference type="NCBI Taxonomy" id="46190"/>
    <lineage>
        <taxon>Bacteria</taxon>
        <taxon>Bacillati</taxon>
        <taxon>Actinomycetota</taxon>
        <taxon>Actinomycetes</taxon>
        <taxon>Streptosporangiales</taxon>
        <taxon>Streptosporangiaceae</taxon>
        <taxon>Streptosporangium</taxon>
    </lineage>
</organism>
<evidence type="ECO:0000313" key="2">
    <source>
        <dbReference type="EMBL" id="MFB9680963.1"/>
    </source>
</evidence>